<proteinExistence type="predicted"/>
<organism evidence="4 5">
    <name type="scientific">Clostridium gallinarum</name>
    <dbReference type="NCBI Taxonomy" id="2762246"/>
    <lineage>
        <taxon>Bacteria</taxon>
        <taxon>Bacillati</taxon>
        <taxon>Bacillota</taxon>
        <taxon>Clostridia</taxon>
        <taxon>Eubacteriales</taxon>
        <taxon>Clostridiaceae</taxon>
        <taxon>Clostridium</taxon>
    </lineage>
</organism>
<dbReference type="InterPro" id="IPR005025">
    <property type="entry name" value="FMN_Rdtase-like_dom"/>
</dbReference>
<dbReference type="RefSeq" id="WP_191751162.1">
    <property type="nucleotide sequence ID" value="NZ_JACSQZ010000081.1"/>
</dbReference>
<reference evidence="4 5" key="1">
    <citation type="submission" date="2020-08" db="EMBL/GenBank/DDBJ databases">
        <title>A Genomic Blueprint of the Chicken Gut Microbiome.</title>
        <authorList>
            <person name="Gilroy R."/>
            <person name="Ravi A."/>
            <person name="Getino M."/>
            <person name="Pursley I."/>
            <person name="Horton D.L."/>
            <person name="Alikhan N.-F."/>
            <person name="Baker D."/>
            <person name="Gharbi K."/>
            <person name="Hall N."/>
            <person name="Watson M."/>
            <person name="Adriaenssens E.M."/>
            <person name="Foster-Nyarko E."/>
            <person name="Jarju S."/>
            <person name="Secka A."/>
            <person name="Antonio M."/>
            <person name="Oren A."/>
            <person name="Chaudhuri R."/>
            <person name="La Ragione R.M."/>
            <person name="Hildebrand F."/>
            <person name="Pallen M.J."/>
        </authorList>
    </citation>
    <scope>NUCLEOTIDE SEQUENCE [LARGE SCALE GENOMIC DNA]</scope>
    <source>
        <strain evidence="4 5">Sa3CUN1</strain>
    </source>
</reference>
<evidence type="ECO:0000313" key="5">
    <source>
        <dbReference type="Proteomes" id="UP000640335"/>
    </source>
</evidence>
<comment type="caution">
    <text evidence="4">The sequence shown here is derived from an EMBL/GenBank/DDBJ whole genome shotgun (WGS) entry which is preliminary data.</text>
</comment>
<dbReference type="PANTHER" id="PTHR43278">
    <property type="entry name" value="NAD(P)H-DEPENDENT FMN-CONTAINING OXIDOREDUCTASE YWQN-RELATED"/>
    <property type="match status" value="1"/>
</dbReference>
<name>A0ABR8Q7M6_9CLOT</name>
<evidence type="ECO:0000259" key="3">
    <source>
        <dbReference type="Pfam" id="PF03358"/>
    </source>
</evidence>
<sequence length="234" mass="27288">MKVFVYIGSPRGEESTGYQFIKKVEEHSKTLRNDIIFDIFSADKLNIKESDGTGKEFITGNTIYDDDMKIIEKSLLSSDFIIFLSPVYAHNISGQAKIFIDRLSYWLHIFRLIGKKGYVVSVSCNNGNDLVNSYLTEVMQFLGIYVLGEMSIETTKINSDDVLNSYARFLAKKIVISQEESDIEIPYTQEKMFEHQKLTHLKSEIYSKEKQFWKENNYFDYNTFEDLFKSRMKV</sequence>
<dbReference type="Gene3D" id="3.40.50.360">
    <property type="match status" value="1"/>
</dbReference>
<dbReference type="InterPro" id="IPR029039">
    <property type="entry name" value="Flavoprotein-like_sf"/>
</dbReference>
<keyword evidence="5" id="KW-1185">Reference proteome</keyword>
<dbReference type="Proteomes" id="UP000640335">
    <property type="component" value="Unassembled WGS sequence"/>
</dbReference>
<dbReference type="SUPFAM" id="SSF52218">
    <property type="entry name" value="Flavoproteins"/>
    <property type="match status" value="1"/>
</dbReference>
<evidence type="ECO:0000313" key="4">
    <source>
        <dbReference type="EMBL" id="MBD7916420.1"/>
    </source>
</evidence>
<keyword evidence="1" id="KW-0285">Flavoprotein</keyword>
<accession>A0ABR8Q7M6</accession>
<dbReference type="Pfam" id="PF03358">
    <property type="entry name" value="FMN_red"/>
    <property type="match status" value="1"/>
</dbReference>
<dbReference type="PANTHER" id="PTHR43278:SF2">
    <property type="entry name" value="IRON-SULFUR FLAVOPROTEIN"/>
    <property type="match status" value="1"/>
</dbReference>
<dbReference type="InterPro" id="IPR051796">
    <property type="entry name" value="ISF_SsuE-like"/>
</dbReference>
<gene>
    <name evidence="4" type="ORF">H9660_14850</name>
</gene>
<protein>
    <submittedName>
        <fullName evidence="4">Flavodoxin family protein</fullName>
    </submittedName>
</protein>
<evidence type="ECO:0000256" key="1">
    <source>
        <dbReference type="ARBA" id="ARBA00022630"/>
    </source>
</evidence>
<feature type="domain" description="NADPH-dependent FMN reductase-like" evidence="3">
    <location>
        <begin position="1"/>
        <end position="149"/>
    </location>
</feature>
<dbReference type="EMBL" id="JACSQZ010000081">
    <property type="protein sequence ID" value="MBD7916420.1"/>
    <property type="molecule type" value="Genomic_DNA"/>
</dbReference>
<keyword evidence="2" id="KW-0288">FMN</keyword>
<evidence type="ECO:0000256" key="2">
    <source>
        <dbReference type="ARBA" id="ARBA00022643"/>
    </source>
</evidence>